<name>A0ABR0LP09_9PEZI</name>
<dbReference type="Proteomes" id="UP001357485">
    <property type="component" value="Unassembled WGS sequence"/>
</dbReference>
<dbReference type="Gene3D" id="3.30.360.10">
    <property type="entry name" value="Dihydrodipicolinate Reductase, domain 2"/>
    <property type="match status" value="1"/>
</dbReference>
<reference evidence="3 4" key="1">
    <citation type="submission" date="2023-08" db="EMBL/GenBank/DDBJ databases">
        <title>Black Yeasts Isolated from many extreme environments.</title>
        <authorList>
            <person name="Coleine C."/>
            <person name="Stajich J.E."/>
            <person name="Selbmann L."/>
        </authorList>
    </citation>
    <scope>NUCLEOTIDE SEQUENCE [LARGE SCALE GENOMIC DNA]</scope>
    <source>
        <strain evidence="3 4">CCFEE 536</strain>
    </source>
</reference>
<gene>
    <name evidence="3" type="ORF">LTR16_003365</name>
</gene>
<comment type="caution">
    <text evidence="3">The sequence shown here is derived from an EMBL/GenBank/DDBJ whole genome shotgun (WGS) entry which is preliminary data.</text>
</comment>
<accession>A0ABR0LP09</accession>
<dbReference type="InterPro" id="IPR000683">
    <property type="entry name" value="Gfo/Idh/MocA-like_OxRdtase_N"/>
</dbReference>
<evidence type="ECO:0000313" key="4">
    <source>
        <dbReference type="Proteomes" id="UP001357485"/>
    </source>
</evidence>
<organism evidence="3 4">
    <name type="scientific">Cryomyces antarcticus</name>
    <dbReference type="NCBI Taxonomy" id="329879"/>
    <lineage>
        <taxon>Eukaryota</taxon>
        <taxon>Fungi</taxon>
        <taxon>Dikarya</taxon>
        <taxon>Ascomycota</taxon>
        <taxon>Pezizomycotina</taxon>
        <taxon>Dothideomycetes</taxon>
        <taxon>Dothideomycetes incertae sedis</taxon>
        <taxon>Cryomyces</taxon>
    </lineage>
</organism>
<feature type="domain" description="Gfo/Idh/MocA-like oxidoreductase N-terminal" evidence="1">
    <location>
        <begin position="6"/>
        <end position="124"/>
    </location>
</feature>
<evidence type="ECO:0000313" key="3">
    <source>
        <dbReference type="EMBL" id="KAK5201235.1"/>
    </source>
</evidence>
<evidence type="ECO:0000259" key="2">
    <source>
        <dbReference type="Pfam" id="PF02894"/>
    </source>
</evidence>
<dbReference type="Gene3D" id="3.40.50.720">
    <property type="entry name" value="NAD(P)-binding Rossmann-like Domain"/>
    <property type="match status" value="1"/>
</dbReference>
<evidence type="ECO:0008006" key="5">
    <source>
        <dbReference type="Google" id="ProtNLM"/>
    </source>
</evidence>
<dbReference type="PANTHER" id="PTHR42840:SF7">
    <property type="entry name" value="BINDING ROSSMANN FOLD OXIDOREDUCTASE, PUTATIVE (AFU_ORTHOLOGUE AFUA_4G10190)-RELATED"/>
    <property type="match status" value="1"/>
</dbReference>
<protein>
    <recommendedName>
        <fullName evidence="5">Gfo/Idh/MocA-like oxidoreductase N-terminal domain-containing protein</fullName>
    </recommendedName>
</protein>
<dbReference type="InterPro" id="IPR036291">
    <property type="entry name" value="NAD(P)-bd_dom_sf"/>
</dbReference>
<dbReference type="Pfam" id="PF01408">
    <property type="entry name" value="GFO_IDH_MocA"/>
    <property type="match status" value="1"/>
</dbReference>
<dbReference type="PANTHER" id="PTHR42840">
    <property type="entry name" value="NAD(P)-BINDING ROSSMANN-FOLD SUPERFAMILY PROTEIN-RELATED"/>
    <property type="match status" value="1"/>
</dbReference>
<dbReference type="Pfam" id="PF02894">
    <property type="entry name" value="GFO_IDH_MocA_C"/>
    <property type="match status" value="1"/>
</dbReference>
<sequence length="383" mass="42875">MSKTVLRVGIIGAGEVAQVIHLPTLQLLNHLYKIAIVCDISQQAVDFCKARHRIPEGTTDPYAVINHSSVDVILNLTSDEFHETYTIAALEAGKNVMIEKPLTLSLQSAERIIEAEKKAKNEARVFVGYMRRYAPSFVGAFKREVASIDRILYARSRDIVGPNTYFVGQSGTSAQKFSDLPPNSGTQRTQLLGGLLQEAFPGQEVTDERRDFCLTDERRDFCRFLGSLGSHDLSLMRELLGFPESACGVSVNEPFYTATFNYRNSDGHAFAVTYESGIDNVPRFDAHLAVYGRNKTVSIQYDTPYIKGLPITVTVDEKNADGEVVQTRYLSSYEDAYTAELKELHACLTEGGTIKTTAEDTREDLRLFRLMFEQWDRQQGVAR</sequence>
<evidence type="ECO:0000259" key="1">
    <source>
        <dbReference type="Pfam" id="PF01408"/>
    </source>
</evidence>
<keyword evidence="4" id="KW-1185">Reference proteome</keyword>
<feature type="domain" description="Gfo/Idh/MocA-like oxidoreductase C-terminal" evidence="2">
    <location>
        <begin position="224"/>
        <end position="376"/>
    </location>
</feature>
<dbReference type="EMBL" id="JAVRRA010016759">
    <property type="protein sequence ID" value="KAK5201235.1"/>
    <property type="molecule type" value="Genomic_DNA"/>
</dbReference>
<dbReference type="InterPro" id="IPR004104">
    <property type="entry name" value="Gfo/Idh/MocA-like_OxRdtase_C"/>
</dbReference>
<dbReference type="SUPFAM" id="SSF51735">
    <property type="entry name" value="NAD(P)-binding Rossmann-fold domains"/>
    <property type="match status" value="1"/>
</dbReference>
<proteinExistence type="predicted"/>